<dbReference type="InterPro" id="IPR000089">
    <property type="entry name" value="Biotin_lipoyl"/>
</dbReference>
<dbReference type="GO" id="GO:0019464">
    <property type="term" value="P:glycine decarboxylation via glycine cleavage system"/>
    <property type="evidence" value="ECO:0007669"/>
    <property type="project" value="UniProtKB-UniRule"/>
</dbReference>
<sequence>MNQAQAALKYSKEHEWVEVLDNECVRVGITQFAQEQLGDIVFIELPEQGTAVKADESMGTVESVKAVSDIYSPVSGEVVEVNRELEDAPETINGDAYGAGWMVVIKLANPAELDELMTAEQYEAFSKEEE</sequence>
<dbReference type="EMBL" id="LGUG01000004">
    <property type="protein sequence ID" value="KON95535.1"/>
    <property type="molecule type" value="Genomic_DNA"/>
</dbReference>
<dbReference type="OrthoDB" id="9796712at2"/>
<dbReference type="Proteomes" id="UP000182836">
    <property type="component" value="Unassembled WGS sequence"/>
</dbReference>
<comment type="function">
    <text evidence="3">Is also involved in protein lipoylation via its role as an octanoyl/lipoyl carrier protein intermediate.</text>
</comment>
<dbReference type="STRING" id="47500.AF333_08650"/>
<dbReference type="GO" id="GO:0005829">
    <property type="term" value="C:cytosol"/>
    <property type="evidence" value="ECO:0007669"/>
    <property type="project" value="TreeGrafter"/>
</dbReference>
<reference evidence="6 8" key="1">
    <citation type="submission" date="2015-07" db="EMBL/GenBank/DDBJ databases">
        <title>Fjat-14205 dsm 2895.</title>
        <authorList>
            <person name="Liu B."/>
            <person name="Wang J."/>
            <person name="Zhu Y."/>
            <person name="Liu G."/>
            <person name="Chen Q."/>
            <person name="Chen Z."/>
            <person name="Lan J."/>
            <person name="Che J."/>
            <person name="Ge C."/>
            <person name="Shi H."/>
            <person name="Pan Z."/>
            <person name="Liu X."/>
        </authorList>
    </citation>
    <scope>NUCLEOTIDE SEQUENCE [LARGE SCALE GENOMIC DNA]</scope>
    <source>
        <strain evidence="6 8">DSM 2895</strain>
    </source>
</reference>
<dbReference type="GeneID" id="42305266"/>
<dbReference type="PANTHER" id="PTHR11715:SF3">
    <property type="entry name" value="GLYCINE CLEAVAGE SYSTEM H PROTEIN-RELATED"/>
    <property type="match status" value="1"/>
</dbReference>
<comment type="function">
    <text evidence="3">The glycine cleavage system catalyzes the degradation of glycine. The H protein shuttles the methylamine group of glycine from the P protein to the T protein.</text>
</comment>
<dbReference type="Gene3D" id="2.40.50.100">
    <property type="match status" value="1"/>
</dbReference>
<dbReference type="InterPro" id="IPR017453">
    <property type="entry name" value="GCV_H_sub"/>
</dbReference>
<dbReference type="NCBIfam" id="NF002270">
    <property type="entry name" value="PRK01202.1"/>
    <property type="match status" value="1"/>
</dbReference>
<dbReference type="PANTHER" id="PTHR11715">
    <property type="entry name" value="GLYCINE CLEAVAGE SYSTEM H PROTEIN"/>
    <property type="match status" value="1"/>
</dbReference>
<comment type="subunit">
    <text evidence="3">The glycine cleavage system is composed of four proteins: P, T, L and H.</text>
</comment>
<dbReference type="GO" id="GO:0005960">
    <property type="term" value="C:glycine cleavage complex"/>
    <property type="evidence" value="ECO:0007669"/>
    <property type="project" value="InterPro"/>
</dbReference>
<evidence type="ECO:0000313" key="8">
    <source>
        <dbReference type="Proteomes" id="UP000037269"/>
    </source>
</evidence>
<evidence type="ECO:0000256" key="1">
    <source>
        <dbReference type="ARBA" id="ARBA00009249"/>
    </source>
</evidence>
<evidence type="ECO:0000313" key="9">
    <source>
        <dbReference type="Proteomes" id="UP000182836"/>
    </source>
</evidence>
<dbReference type="EMBL" id="FNED01000011">
    <property type="protein sequence ID" value="SDJ07561.1"/>
    <property type="molecule type" value="Genomic_DNA"/>
</dbReference>
<comment type="cofactor">
    <cofactor evidence="3">
        <name>(R)-lipoate</name>
        <dbReference type="ChEBI" id="CHEBI:83088"/>
    </cofactor>
    <text evidence="3">Binds 1 lipoyl cofactor covalently.</text>
</comment>
<dbReference type="InterPro" id="IPR011053">
    <property type="entry name" value="Single_hybrid_motif"/>
</dbReference>
<evidence type="ECO:0000256" key="4">
    <source>
        <dbReference type="PIRSR" id="PIRSR617453-50"/>
    </source>
</evidence>
<dbReference type="InterPro" id="IPR002930">
    <property type="entry name" value="GCV_H"/>
</dbReference>
<keyword evidence="8" id="KW-1185">Reference proteome</keyword>
<evidence type="ECO:0000313" key="7">
    <source>
        <dbReference type="EMBL" id="SDJ07561.1"/>
    </source>
</evidence>
<dbReference type="PROSITE" id="PS50968">
    <property type="entry name" value="BIOTINYL_LIPOYL"/>
    <property type="match status" value="1"/>
</dbReference>
<organism evidence="6 8">
    <name type="scientific">Aneurinibacillus migulanus</name>
    <name type="common">Bacillus migulanus</name>
    <dbReference type="NCBI Taxonomy" id="47500"/>
    <lineage>
        <taxon>Bacteria</taxon>
        <taxon>Bacillati</taxon>
        <taxon>Bacillota</taxon>
        <taxon>Bacilli</taxon>
        <taxon>Bacillales</taxon>
        <taxon>Paenibacillaceae</taxon>
        <taxon>Aneurinibacillus group</taxon>
        <taxon>Aneurinibacillus</taxon>
    </lineage>
</organism>
<dbReference type="Pfam" id="PF01597">
    <property type="entry name" value="GCV_H"/>
    <property type="match status" value="1"/>
</dbReference>
<keyword evidence="2 3" id="KW-0450">Lipoyl</keyword>
<evidence type="ECO:0000256" key="3">
    <source>
        <dbReference type="HAMAP-Rule" id="MF_00272"/>
    </source>
</evidence>
<dbReference type="PROSITE" id="PS00189">
    <property type="entry name" value="LIPOYL"/>
    <property type="match status" value="1"/>
</dbReference>
<name>A0A0D1W8D0_ANEMI</name>
<accession>A0A0D1W8D0</accession>
<evidence type="ECO:0000259" key="5">
    <source>
        <dbReference type="PROSITE" id="PS50968"/>
    </source>
</evidence>
<feature type="modified residue" description="N6-lipoyllysine" evidence="3 4">
    <location>
        <position position="65"/>
    </location>
</feature>
<dbReference type="SUPFAM" id="SSF51230">
    <property type="entry name" value="Single hybrid motif"/>
    <property type="match status" value="1"/>
</dbReference>
<dbReference type="RefSeq" id="WP_043066651.1">
    <property type="nucleotide sequence ID" value="NZ_BJOA01000040.1"/>
</dbReference>
<dbReference type="Proteomes" id="UP000037269">
    <property type="component" value="Unassembled WGS sequence"/>
</dbReference>
<dbReference type="HAMAP" id="MF_00272">
    <property type="entry name" value="GcvH"/>
    <property type="match status" value="1"/>
</dbReference>
<dbReference type="NCBIfam" id="TIGR00527">
    <property type="entry name" value="gcvH"/>
    <property type="match status" value="1"/>
</dbReference>
<reference evidence="7 9" key="2">
    <citation type="submission" date="2016-10" db="EMBL/GenBank/DDBJ databases">
        <authorList>
            <person name="de Groot N.N."/>
        </authorList>
    </citation>
    <scope>NUCLEOTIDE SEQUENCE [LARGE SCALE GENOMIC DNA]</scope>
    <source>
        <strain evidence="7 9">DSM 2895</strain>
    </source>
</reference>
<gene>
    <name evidence="3" type="primary">gcvH</name>
    <name evidence="6" type="ORF">AF333_08650</name>
    <name evidence="7" type="ORF">SAMN04487909_111115</name>
</gene>
<evidence type="ECO:0000313" key="6">
    <source>
        <dbReference type="EMBL" id="KON95535.1"/>
    </source>
</evidence>
<dbReference type="InterPro" id="IPR033753">
    <property type="entry name" value="GCV_H/Fam206"/>
</dbReference>
<comment type="similarity">
    <text evidence="1 3">Belongs to the GcvH family.</text>
</comment>
<feature type="domain" description="Lipoyl-binding" evidence="5">
    <location>
        <begin position="24"/>
        <end position="106"/>
    </location>
</feature>
<dbReference type="InterPro" id="IPR003016">
    <property type="entry name" value="2-oxoA_DH_lipoyl-BS"/>
</dbReference>
<proteinExistence type="inferred from homology"/>
<protein>
    <recommendedName>
        <fullName evidence="3">Glycine cleavage system H protein</fullName>
    </recommendedName>
    <alternativeName>
        <fullName evidence="3">Octanoyl/lipoyl carrier protein</fullName>
    </alternativeName>
</protein>
<evidence type="ECO:0000256" key="2">
    <source>
        <dbReference type="ARBA" id="ARBA00022823"/>
    </source>
</evidence>
<dbReference type="CDD" id="cd06848">
    <property type="entry name" value="GCS_H"/>
    <property type="match status" value="1"/>
</dbReference>
<dbReference type="GO" id="GO:0009249">
    <property type="term" value="P:protein lipoylation"/>
    <property type="evidence" value="ECO:0007669"/>
    <property type="project" value="UniProtKB-UniRule"/>
</dbReference>
<dbReference type="PATRIC" id="fig|47500.8.peg.761"/>
<dbReference type="AlphaFoldDB" id="A0A0D1W8D0"/>